<comment type="caution">
    <text evidence="1">The sequence shown here is derived from an EMBL/GenBank/DDBJ whole genome shotgun (WGS) entry which is preliminary data.</text>
</comment>
<dbReference type="RefSeq" id="WP_107138905.1">
    <property type="nucleotide sequence ID" value="NZ_PYSV01000016.1"/>
</dbReference>
<gene>
    <name evidence="1" type="ORF">C8263_14720</name>
</gene>
<dbReference type="EMBL" id="PYSV01000016">
    <property type="protein sequence ID" value="PTA66968.1"/>
    <property type="molecule type" value="Genomic_DNA"/>
</dbReference>
<keyword evidence="2" id="KW-1185">Reference proteome</keyword>
<organism evidence="1 2">
    <name type="scientific">Deinococcus arcticus</name>
    <dbReference type="NCBI Taxonomy" id="2136176"/>
    <lineage>
        <taxon>Bacteria</taxon>
        <taxon>Thermotogati</taxon>
        <taxon>Deinococcota</taxon>
        <taxon>Deinococci</taxon>
        <taxon>Deinococcales</taxon>
        <taxon>Deinococcaceae</taxon>
        <taxon>Deinococcus</taxon>
    </lineage>
</organism>
<dbReference type="OrthoDB" id="70280at2"/>
<accession>A0A2T3W502</accession>
<evidence type="ECO:0000313" key="2">
    <source>
        <dbReference type="Proteomes" id="UP000240317"/>
    </source>
</evidence>
<protein>
    <submittedName>
        <fullName evidence="1">Uncharacterized protein</fullName>
    </submittedName>
</protein>
<name>A0A2T3W502_9DEIO</name>
<proteinExistence type="predicted"/>
<reference evidence="1 2" key="1">
    <citation type="submission" date="2018-03" db="EMBL/GenBank/DDBJ databases">
        <title>Draft genome of Deinococcus sp. OD32.</title>
        <authorList>
            <person name="Wang X.-P."/>
            <person name="Du Z.-J."/>
        </authorList>
    </citation>
    <scope>NUCLEOTIDE SEQUENCE [LARGE SCALE GENOMIC DNA]</scope>
    <source>
        <strain evidence="1 2">OD32</strain>
    </source>
</reference>
<evidence type="ECO:0000313" key="1">
    <source>
        <dbReference type="EMBL" id="PTA66968.1"/>
    </source>
</evidence>
<dbReference type="Proteomes" id="UP000240317">
    <property type="component" value="Unassembled WGS sequence"/>
</dbReference>
<dbReference type="AlphaFoldDB" id="A0A2T3W502"/>
<sequence>MNAALYITHYATEKRPLLRDLVLPLVLELQARAGITLAYAERHWKFGPHVRVIVQGEDSAVQAALEHARGQAEAYLRQHPSTGDLDEAAYLTRSEKLGTLELEAGPYGPIRPDNSVLVGEAPDRRDVLGSPEAEAFRAQYFAALTPALLRTLQADAGTTTDRLIRLARIFVLYAGTYPFGVYPGHISYRSHLEEFLYRQGGGERLRAAFAQKYAPIRDEVLRAVDGVTGGARDEVLTLWETQFRRLWPVGRQLADAGLLAPDPTATMQRVAQGVNPEAQARWAFGPEHGFSEFHQELRKFNVSDTWYHVEMFSTYRTLMNFMYSVLPLMDISPTERYFVNYMVSEAMQDLHGQDWRGFFDQWWVQLREEGVA</sequence>